<keyword evidence="1" id="KW-0812">Transmembrane</keyword>
<protein>
    <recommendedName>
        <fullName evidence="4">Zinc-ribbon domain-containing protein</fullName>
    </recommendedName>
</protein>
<sequence length="246" mass="28074">MKCSNCGKEIYSDQMVCGFCGSRNVNKYNLDLKVGNYGSSISGNNGDSDFDPTVGFDDVVIKTPNRTMDLYNDSNNKKKKNTVAALIFIGFIAIVGFAVWFVFKNRETQHEKIVKKYFDAYSSFDTDTMSELWIPRMMEKRNDEGDTLLEAYGKAFEETKKGGVKIKFDVKLKVAGKVDKNQVEKIKAKEADYFGSDDIKISDLKYVKVKGKMKMIEGDKTYSRDYNKKCIVGKYNGEYKIYRIVD</sequence>
<feature type="transmembrane region" description="Helical" evidence="1">
    <location>
        <begin position="83"/>
        <end position="103"/>
    </location>
</feature>
<keyword evidence="3" id="KW-1185">Reference proteome</keyword>
<evidence type="ECO:0000313" key="2">
    <source>
        <dbReference type="EMBL" id="SJZ82617.1"/>
    </source>
</evidence>
<dbReference type="AlphaFoldDB" id="A0A1T4NU16"/>
<keyword evidence="1" id="KW-0472">Membrane</keyword>
<proteinExistence type="predicted"/>
<dbReference type="EMBL" id="FUXA01000010">
    <property type="protein sequence ID" value="SJZ82617.1"/>
    <property type="molecule type" value="Genomic_DNA"/>
</dbReference>
<dbReference type="RefSeq" id="WP_078787527.1">
    <property type="nucleotide sequence ID" value="NZ_FMTO01000009.1"/>
</dbReference>
<evidence type="ECO:0000256" key="1">
    <source>
        <dbReference type="SAM" id="Phobius"/>
    </source>
</evidence>
<evidence type="ECO:0008006" key="4">
    <source>
        <dbReference type="Google" id="ProtNLM"/>
    </source>
</evidence>
<accession>A0A1T4NU16</accession>
<organism evidence="2 3">
    <name type="scientific">Eubacterium ruminantium</name>
    <dbReference type="NCBI Taxonomy" id="42322"/>
    <lineage>
        <taxon>Bacteria</taxon>
        <taxon>Bacillati</taxon>
        <taxon>Bacillota</taxon>
        <taxon>Clostridia</taxon>
        <taxon>Eubacteriales</taxon>
        <taxon>Eubacteriaceae</taxon>
        <taxon>Eubacterium</taxon>
    </lineage>
</organism>
<name>A0A1T4NU16_9FIRM</name>
<dbReference type="Proteomes" id="UP000189857">
    <property type="component" value="Unassembled WGS sequence"/>
</dbReference>
<keyword evidence="1" id="KW-1133">Transmembrane helix</keyword>
<reference evidence="2 3" key="1">
    <citation type="submission" date="2017-02" db="EMBL/GenBank/DDBJ databases">
        <authorList>
            <person name="Peterson S.W."/>
        </authorList>
    </citation>
    <scope>NUCLEOTIDE SEQUENCE [LARGE SCALE GENOMIC DNA]</scope>
    <source>
        <strain evidence="2 3">ATCC 17233</strain>
    </source>
</reference>
<gene>
    <name evidence="2" type="ORF">SAMN02745110_01695</name>
</gene>
<evidence type="ECO:0000313" key="3">
    <source>
        <dbReference type="Proteomes" id="UP000189857"/>
    </source>
</evidence>